<comment type="caution">
    <text evidence="3">The sequence shown here is derived from an EMBL/GenBank/DDBJ whole genome shotgun (WGS) entry which is preliminary data.</text>
</comment>
<sequence>MEKETRDKLIALKQLVISDLHNIDVDSYKLDRADERLNVYIKGCINNPDAHNLYELLAVRRFFVFLDKYEFRIKEVKKFVTFYERLKFSGTKGKTRYKLTPIQVFQFSNILAFYKPGTNKRLIREALLFVPRKFSKTTSVASLSINDLLFGDANAQTYVAANSYNQAKVCFDEIRNILKSLDPKFRHFKINREIIYNRIKGKTSFARCLASNPDKLDGLNASMVIVDEYSQADSAALKNVLTSSMGARLNPLTVVITTASDKETAPFVEMLKMYKSILRGEIENDSIFAHIFEPDVDDEEGDPATWRKVQPHMGITVYEDFYIDAYQKALYSAPDALEFRTKLLNVFAVDSTTKWIEAKQIEERFKDIKIENIGTYPLTMAAVDLSVRDDFSTVTYNIYSKESGSFHSHTDYYFPEGALKDHPNRELYEGWAKAGYLILCDGDIIDYQQIVNDILARAKYLQIMGVGYDPYKSAEFVNLLTYSVGGASEYIKPVKQTYGTFTSPIESFELALYRSKLTFSPNPITPYCFSNAVLDEDRNMNKKPVKKTHNAKIDSTITNLMTFYLFNNMELYETIF</sequence>
<dbReference type="GO" id="GO:0004519">
    <property type="term" value="F:endonuclease activity"/>
    <property type="evidence" value="ECO:0007669"/>
    <property type="project" value="InterPro"/>
</dbReference>
<feature type="domain" description="Terminase large subunit-like ATPase" evidence="1">
    <location>
        <begin position="103"/>
        <end position="273"/>
    </location>
</feature>
<dbReference type="PANTHER" id="PTHR41287:SF1">
    <property type="entry name" value="PROTEIN YMFN"/>
    <property type="match status" value="1"/>
</dbReference>
<dbReference type="RefSeq" id="WP_122133982.1">
    <property type="nucleotide sequence ID" value="NZ_JADNGD010000002.1"/>
</dbReference>
<dbReference type="InterPro" id="IPR005021">
    <property type="entry name" value="Terminase_largesu-like"/>
</dbReference>
<dbReference type="InterPro" id="IPR046462">
    <property type="entry name" value="TerL_nuclease"/>
</dbReference>
<protein>
    <submittedName>
        <fullName evidence="3">Terminase large subunit</fullName>
    </submittedName>
</protein>
<dbReference type="Pfam" id="PF03354">
    <property type="entry name" value="TerL_ATPase"/>
    <property type="match status" value="1"/>
</dbReference>
<evidence type="ECO:0000259" key="2">
    <source>
        <dbReference type="Pfam" id="PF20441"/>
    </source>
</evidence>
<dbReference type="Proteomes" id="UP000284431">
    <property type="component" value="Unassembled WGS sequence"/>
</dbReference>
<dbReference type="Pfam" id="PF20441">
    <property type="entry name" value="TerL_nuclease"/>
    <property type="match status" value="1"/>
</dbReference>
<evidence type="ECO:0000313" key="4">
    <source>
        <dbReference type="Proteomes" id="UP000284431"/>
    </source>
</evidence>
<gene>
    <name evidence="3" type="ORF">DXA49_01770</name>
</gene>
<reference evidence="3 4" key="1">
    <citation type="submission" date="2018-08" db="EMBL/GenBank/DDBJ databases">
        <title>A genome reference for cultivated species of the human gut microbiota.</title>
        <authorList>
            <person name="Zou Y."/>
            <person name="Xue W."/>
            <person name="Luo G."/>
        </authorList>
    </citation>
    <scope>NUCLEOTIDE SEQUENCE [LARGE SCALE GENOMIC DNA]</scope>
    <source>
        <strain evidence="3 4">OF02-6LB</strain>
    </source>
</reference>
<proteinExistence type="predicted"/>
<dbReference type="PANTHER" id="PTHR41287">
    <property type="match status" value="1"/>
</dbReference>
<organism evidence="3 4">
    <name type="scientific">Bacteroides caccae</name>
    <dbReference type="NCBI Taxonomy" id="47678"/>
    <lineage>
        <taxon>Bacteria</taxon>
        <taxon>Pseudomonadati</taxon>
        <taxon>Bacteroidota</taxon>
        <taxon>Bacteroidia</taxon>
        <taxon>Bacteroidales</taxon>
        <taxon>Bacteroidaceae</taxon>
        <taxon>Bacteroides</taxon>
    </lineage>
</organism>
<dbReference type="InterPro" id="IPR027417">
    <property type="entry name" value="P-loop_NTPase"/>
</dbReference>
<accession>A0A413JCM7</accession>
<dbReference type="EMBL" id="QSCS01000002">
    <property type="protein sequence ID" value="RGY29535.1"/>
    <property type="molecule type" value="Genomic_DNA"/>
</dbReference>
<dbReference type="InterPro" id="IPR046461">
    <property type="entry name" value="TerL_ATPase"/>
</dbReference>
<evidence type="ECO:0000313" key="3">
    <source>
        <dbReference type="EMBL" id="RGY29535.1"/>
    </source>
</evidence>
<name>A0A413JCM7_9BACE</name>
<dbReference type="Gene3D" id="3.40.50.300">
    <property type="entry name" value="P-loop containing nucleotide triphosphate hydrolases"/>
    <property type="match status" value="1"/>
</dbReference>
<evidence type="ECO:0000259" key="1">
    <source>
        <dbReference type="Pfam" id="PF03354"/>
    </source>
</evidence>
<feature type="domain" description="Terminase large subunit-like endonuclease" evidence="2">
    <location>
        <begin position="281"/>
        <end position="567"/>
    </location>
</feature>
<dbReference type="AlphaFoldDB" id="A0A413JCM7"/>